<sequence length="1131" mass="120832">MNRTLRLVSLAATLLLLLPETSFADETIYTWGYGDIIAQVLNGTKWLIGTGDFIGLFKIVALLSLVYVIVTYSGNLFTRADPFMLPKVYIAQILVWSLFTAVKTDVVIIDRQNAAYDQVITEVPIGVARPIAWFSLLQKVMGERMETVFSLPDDLKYTNSGFFSGIGALLQAGQQRIIDPYLYLSINAYVVDCVVPDVLDGTKNEGALVSSGTLWEDLGNTNPARTTLLYDSANTNGAVDHCLNAYTQLTGRLSTYITDTGLPYAGASLGGYSSLQLSNVIGVASPYFLNYTATGEGFLLQSISMNHLREGYASWAAAHGISATQLGYGSGKAEETVRQNLALTGILGSKYIPVLKGILTVILVTFIPLLILLLLTPMMGKVALGFLFTLLWLSLWQLGDVILNLIINVKASHFLTVSAGGNYIIRSKEIVDSSLLDYVNMAGSLYWMIPTMAAFVAGGFSFVALSAISGAAAGSIGGQAGGPAGEMAAGSASYGNLHYNSAKANRQDYSSYLGTGSAARFSAGSNTWDSTRAAHSYAQQTGSFSSPIQTSSISAATPVGEGFARDFQSGFQGRVGVMRGQKTDNGESAVYEKGSTFRSENGGVFSAASDLIVAKDGDGAEQIVSGSIQGYENGRERRMTISGGRIVEASTTDSQGSEEYKGGVLRKTGITDEENVGALKSDAEAAGMTRVAQAIAPGMKFEYQFSPSGALVAASLYRGEQAIQERVSYQEIDPRKGLVVDTQQGSFEFSSGTVSVRGGTVQIEGISNGMRMSLVGSLKDYAILPGPKSNGDGTFVFSADRGAALAEFNLGPDEPASPGAIRTNMLQDSQGDIRRVGLDVAKASMEEGMTLTGTFKPEQLKSLANVLEERGILPNIVEGLRNIADQGRSARVEGHYPSQGTMPGDLAVASGGSIASKDFVSSASGREHLHKDLEQEIIGAGFLLQNALQMALTDNPKLAKKVWEQGQHQSNPERFDRFQYDAAVAGTVSGLVNDWKVLMQHFQTDSMHAGGAVDVRAPGDFAMPIRPKGAAGLDYRTVETVNLVGAAYSRVLKDAVSEAEEKGLSDSRAFELIARRAGEFTRPLYQKVEEAKDLKQSALSVLSTVASYVDGWMHRQESQEGGSEKQSDRSR</sequence>
<feature type="signal peptide" evidence="2">
    <location>
        <begin position="1"/>
        <end position="24"/>
    </location>
</feature>
<accession>A0A7X6DU66</accession>
<organism evidence="4 5">
    <name type="scientific">Candidatus Manganitrophus noduliformans</name>
    <dbReference type="NCBI Taxonomy" id="2606439"/>
    <lineage>
        <taxon>Bacteria</taxon>
        <taxon>Pseudomonadati</taxon>
        <taxon>Nitrospirota</taxon>
        <taxon>Nitrospiria</taxon>
        <taxon>Candidatus Troglogloeales</taxon>
        <taxon>Candidatus Manganitrophaceae</taxon>
        <taxon>Candidatus Manganitrophus</taxon>
    </lineage>
</organism>
<dbReference type="Pfam" id="PF07916">
    <property type="entry name" value="TraG_N"/>
    <property type="match status" value="1"/>
</dbReference>
<gene>
    <name evidence="4" type="ORF">MNODULE_22100</name>
</gene>
<reference evidence="4 5" key="1">
    <citation type="journal article" date="2020" name="Nature">
        <title>Bacterial chemolithoautotrophy via manganese oxidation.</title>
        <authorList>
            <person name="Yu H."/>
            <person name="Leadbetter J.R."/>
        </authorList>
    </citation>
    <scope>NUCLEOTIDE SEQUENCE [LARGE SCALE GENOMIC DNA]</scope>
    <source>
        <strain evidence="4 5">Mn-1</strain>
    </source>
</reference>
<keyword evidence="1" id="KW-1133">Transmembrane helix</keyword>
<name>A0A7X6DU66_9BACT</name>
<dbReference type="AlphaFoldDB" id="A0A7X6DU66"/>
<feature type="transmembrane region" description="Helical" evidence="1">
    <location>
        <begin position="48"/>
        <end position="72"/>
    </location>
</feature>
<protein>
    <submittedName>
        <fullName evidence="4">Conjugal transfer protein TraG</fullName>
    </submittedName>
</protein>
<evidence type="ECO:0000313" key="5">
    <source>
        <dbReference type="Proteomes" id="UP000534783"/>
    </source>
</evidence>
<evidence type="ECO:0000313" key="4">
    <source>
        <dbReference type="EMBL" id="NKE73456.1"/>
    </source>
</evidence>
<keyword evidence="1" id="KW-0812">Transmembrane</keyword>
<feature type="domain" description="TraG N-terminal Proteobacteria" evidence="3">
    <location>
        <begin position="27"/>
        <end position="476"/>
    </location>
</feature>
<proteinExistence type="predicted"/>
<feature type="transmembrane region" description="Helical" evidence="1">
    <location>
        <begin position="445"/>
        <end position="468"/>
    </location>
</feature>
<evidence type="ECO:0000256" key="1">
    <source>
        <dbReference type="SAM" id="Phobius"/>
    </source>
</evidence>
<dbReference type="Proteomes" id="UP000534783">
    <property type="component" value="Unassembled WGS sequence"/>
</dbReference>
<feature type="chain" id="PRO_5030820456" evidence="2">
    <location>
        <begin position="25"/>
        <end position="1131"/>
    </location>
</feature>
<keyword evidence="5" id="KW-1185">Reference proteome</keyword>
<keyword evidence="1" id="KW-0472">Membrane</keyword>
<feature type="transmembrane region" description="Helical" evidence="1">
    <location>
        <begin position="354"/>
        <end position="375"/>
    </location>
</feature>
<feature type="transmembrane region" description="Helical" evidence="1">
    <location>
        <begin position="382"/>
        <end position="399"/>
    </location>
</feature>
<comment type="caution">
    <text evidence="4">The sequence shown here is derived from an EMBL/GenBank/DDBJ whole genome shotgun (WGS) entry which is preliminary data.</text>
</comment>
<evidence type="ECO:0000259" key="3">
    <source>
        <dbReference type="Pfam" id="PF07916"/>
    </source>
</evidence>
<dbReference type="EMBL" id="VTOW01000007">
    <property type="protein sequence ID" value="NKE73456.1"/>
    <property type="molecule type" value="Genomic_DNA"/>
</dbReference>
<dbReference type="RefSeq" id="WP_168063412.1">
    <property type="nucleotide sequence ID" value="NZ_VTOW01000007.1"/>
</dbReference>
<evidence type="ECO:0000256" key="2">
    <source>
        <dbReference type="SAM" id="SignalP"/>
    </source>
</evidence>
<keyword evidence="2" id="KW-0732">Signal</keyword>
<dbReference type="InterPro" id="IPR012931">
    <property type="entry name" value="TraG_N_Proteobacteria"/>
</dbReference>